<organism evidence="2">
    <name type="scientific">Pseudo-nitzschia australis</name>
    <dbReference type="NCBI Taxonomy" id="44445"/>
    <lineage>
        <taxon>Eukaryota</taxon>
        <taxon>Sar</taxon>
        <taxon>Stramenopiles</taxon>
        <taxon>Ochrophyta</taxon>
        <taxon>Bacillariophyta</taxon>
        <taxon>Bacillariophyceae</taxon>
        <taxon>Bacillariophycidae</taxon>
        <taxon>Bacillariales</taxon>
        <taxon>Bacillariaceae</taxon>
        <taxon>Pseudo-nitzschia</taxon>
    </lineage>
</organism>
<dbReference type="AlphaFoldDB" id="A0A7S4AD98"/>
<accession>A0A7S4AD98</accession>
<name>A0A7S4AD98_9STRA</name>
<reference evidence="2" key="1">
    <citation type="submission" date="2021-01" db="EMBL/GenBank/DDBJ databases">
        <authorList>
            <person name="Corre E."/>
            <person name="Pelletier E."/>
            <person name="Niang G."/>
            <person name="Scheremetjew M."/>
            <person name="Finn R."/>
            <person name="Kale V."/>
            <person name="Holt S."/>
            <person name="Cochrane G."/>
            <person name="Meng A."/>
            <person name="Brown T."/>
            <person name="Cohen L."/>
        </authorList>
    </citation>
    <scope>NUCLEOTIDE SEQUENCE</scope>
    <source>
        <strain evidence="2">10249 10 AB</strain>
    </source>
</reference>
<feature type="compositionally biased region" description="Basic and acidic residues" evidence="1">
    <location>
        <begin position="268"/>
        <end position="277"/>
    </location>
</feature>
<protein>
    <submittedName>
        <fullName evidence="2">Uncharacterized protein</fullName>
    </submittedName>
</protein>
<feature type="compositionally biased region" description="Low complexity" evidence="1">
    <location>
        <begin position="225"/>
        <end position="253"/>
    </location>
</feature>
<evidence type="ECO:0000256" key="1">
    <source>
        <dbReference type="SAM" id="MobiDB-lite"/>
    </source>
</evidence>
<sequence>MMNSCIDNNVLPALTSRFLALPEDEEQKEDLQLFLPTDLLEETPTKNETTNTNTNTATNTATERATATGISISARRATMVVSPCQSSSKNVAMWSSFDARMLVPPPPPLLPPTTPIRSDLFNVDVNVNVNVDANGTTANAVVATTTATANNSVNLFCSFSPSPTSGDASNNLWHFENRSPMPSLPTIDALYDGGGGASNAAVAIAIGTPTPTWVSPDAKRSSGAATTTIPANTNTNTNTNTIGNNTPNWNTNGRDNAAMPPGLLLMPDYRHRHEHPTPQEQHQQQQYRRHQQQQQQHRHHHHENRPPTIIRWRKSSICSTVTMCSSMGDCIGGSNCGNSSCILDVAASNDLEDEVSLLADDPEEDDDDVLPHATYDVLANLFDDI</sequence>
<feature type="region of interest" description="Disordered" evidence="1">
    <location>
        <begin position="209"/>
        <end position="308"/>
    </location>
</feature>
<proteinExistence type="predicted"/>
<dbReference type="EMBL" id="HBIX01005537">
    <property type="protein sequence ID" value="CAE0711654.1"/>
    <property type="molecule type" value="Transcribed_RNA"/>
</dbReference>
<feature type="compositionally biased region" description="Basic residues" evidence="1">
    <location>
        <begin position="287"/>
        <end position="303"/>
    </location>
</feature>
<gene>
    <name evidence="2" type="ORF">PAUS00366_LOCUS4406</name>
</gene>
<evidence type="ECO:0000313" key="2">
    <source>
        <dbReference type="EMBL" id="CAE0711654.1"/>
    </source>
</evidence>